<keyword evidence="4" id="KW-1185">Reference proteome</keyword>
<feature type="compositionally biased region" description="Basic and acidic residues" evidence="2">
    <location>
        <begin position="100"/>
        <end position="126"/>
    </location>
</feature>
<name>A0A0N4V4H2_ENTVE</name>
<evidence type="ECO:0000313" key="4">
    <source>
        <dbReference type="Proteomes" id="UP000274131"/>
    </source>
</evidence>
<feature type="region of interest" description="Disordered" evidence="2">
    <location>
        <begin position="296"/>
        <end position="317"/>
    </location>
</feature>
<proteinExistence type="predicted"/>
<evidence type="ECO:0000256" key="1">
    <source>
        <dbReference type="SAM" id="Coils"/>
    </source>
</evidence>
<keyword evidence="1" id="KW-0175">Coiled coil</keyword>
<evidence type="ECO:0000256" key="2">
    <source>
        <dbReference type="SAM" id="MobiDB-lite"/>
    </source>
</evidence>
<feature type="coiled-coil region" evidence="1">
    <location>
        <begin position="226"/>
        <end position="260"/>
    </location>
</feature>
<protein>
    <submittedName>
        <fullName evidence="5">Protein MNN4-like</fullName>
    </submittedName>
</protein>
<dbReference type="WBParaSite" id="EVEC_0000502501-mRNA-1">
    <property type="protein sequence ID" value="EVEC_0000502501-mRNA-1"/>
    <property type="gene ID" value="EVEC_0000502501"/>
</dbReference>
<reference evidence="3 4" key="2">
    <citation type="submission" date="2018-10" db="EMBL/GenBank/DDBJ databases">
        <authorList>
            <consortium name="Pathogen Informatics"/>
        </authorList>
    </citation>
    <scope>NUCLEOTIDE SEQUENCE [LARGE SCALE GENOMIC DNA]</scope>
</reference>
<dbReference type="Proteomes" id="UP000274131">
    <property type="component" value="Unassembled WGS sequence"/>
</dbReference>
<gene>
    <name evidence="3" type="ORF">EVEC_LOCUS4709</name>
</gene>
<evidence type="ECO:0000313" key="3">
    <source>
        <dbReference type="EMBL" id="VDD89958.1"/>
    </source>
</evidence>
<reference evidence="5" key="1">
    <citation type="submission" date="2017-02" db="UniProtKB">
        <authorList>
            <consortium name="WormBaseParasite"/>
        </authorList>
    </citation>
    <scope>IDENTIFICATION</scope>
</reference>
<accession>A0A0N4V4H2</accession>
<evidence type="ECO:0000313" key="5">
    <source>
        <dbReference type="WBParaSite" id="EVEC_0000502501-mRNA-1"/>
    </source>
</evidence>
<feature type="compositionally biased region" description="Basic and acidic residues" evidence="2">
    <location>
        <begin position="297"/>
        <end position="314"/>
    </location>
</feature>
<feature type="region of interest" description="Disordered" evidence="2">
    <location>
        <begin position="100"/>
        <end position="136"/>
    </location>
</feature>
<dbReference type="AlphaFoldDB" id="A0A0N4V4H2"/>
<organism evidence="5">
    <name type="scientific">Enterobius vermicularis</name>
    <name type="common">Human pinworm</name>
    <dbReference type="NCBI Taxonomy" id="51028"/>
    <lineage>
        <taxon>Eukaryota</taxon>
        <taxon>Metazoa</taxon>
        <taxon>Ecdysozoa</taxon>
        <taxon>Nematoda</taxon>
        <taxon>Chromadorea</taxon>
        <taxon>Rhabditida</taxon>
        <taxon>Spirurina</taxon>
        <taxon>Oxyuridomorpha</taxon>
        <taxon>Oxyuroidea</taxon>
        <taxon>Oxyuridae</taxon>
        <taxon>Enterobius</taxon>
    </lineage>
</organism>
<sequence length="330" mass="37838">MCMALKSLEEEKTRYTLYQDKAIKSEGDLKQEIVKLGKENNDLCSANLENKQFVTETEHVVKEDNYNKTKFFDKKLEQKKSDDLGAANPENKQDVAELGKAVKDDSDHEAKSFRSGDEFKQEESEKLSPANQENEYQVTELEIALRNDNDQKTKSSQVEEKVKQVSRNFFAESICNFAAVMMTKELGKKLFQKKSNDVRSSTQENEPHSAELKDAAKHDEDFKANSSEVDQELKQTLGELEKMKNEYAAYESEVSKKKDEFQKSIFKLQKERDDLCLKSQKNQQRVVAQNAVGNEVKSAEAKEELKKRDEESKKNGGLLREGKVTYLKVC</sequence>
<dbReference type="EMBL" id="UXUI01007936">
    <property type="protein sequence ID" value="VDD89958.1"/>
    <property type="molecule type" value="Genomic_DNA"/>
</dbReference>